<protein>
    <submittedName>
        <fullName evidence="4">LALA0S14e00100g1_1</fullName>
    </submittedName>
</protein>
<evidence type="ECO:0000256" key="1">
    <source>
        <dbReference type="SAM" id="Coils"/>
    </source>
</evidence>
<dbReference type="GeneID" id="34688392"/>
<name>A0A0C7NGI3_9SACH</name>
<dbReference type="HOGENOM" id="CLU_706094_0_0_1"/>
<dbReference type="Proteomes" id="UP000054304">
    <property type="component" value="Unassembled WGS sequence"/>
</dbReference>
<feature type="transmembrane region" description="Helical" evidence="3">
    <location>
        <begin position="341"/>
        <end position="361"/>
    </location>
</feature>
<keyword evidence="3" id="KW-0472">Membrane</keyword>
<dbReference type="Gene3D" id="1.10.287.1490">
    <property type="match status" value="1"/>
</dbReference>
<dbReference type="EMBL" id="LN736373">
    <property type="protein sequence ID" value="CEP64823.1"/>
    <property type="molecule type" value="Genomic_DNA"/>
</dbReference>
<organism evidence="4 5">
    <name type="scientific">Lachancea lanzarotensis</name>
    <dbReference type="NCBI Taxonomy" id="1245769"/>
    <lineage>
        <taxon>Eukaryota</taxon>
        <taxon>Fungi</taxon>
        <taxon>Dikarya</taxon>
        <taxon>Ascomycota</taxon>
        <taxon>Saccharomycotina</taxon>
        <taxon>Saccharomycetes</taxon>
        <taxon>Saccharomycetales</taxon>
        <taxon>Saccharomycetaceae</taxon>
        <taxon>Lachancea</taxon>
    </lineage>
</organism>
<gene>
    <name evidence="4" type="ORF">LALA0_S14e00100g</name>
</gene>
<dbReference type="RefSeq" id="XP_022631024.1">
    <property type="nucleotide sequence ID" value="XM_022771277.1"/>
</dbReference>
<evidence type="ECO:0000313" key="4">
    <source>
        <dbReference type="EMBL" id="CEP64823.1"/>
    </source>
</evidence>
<keyword evidence="5" id="KW-1185">Reference proteome</keyword>
<dbReference type="OrthoDB" id="4036311at2759"/>
<feature type="region of interest" description="Disordered" evidence="2">
    <location>
        <begin position="141"/>
        <end position="161"/>
    </location>
</feature>
<evidence type="ECO:0000313" key="5">
    <source>
        <dbReference type="Proteomes" id="UP000054304"/>
    </source>
</evidence>
<keyword evidence="1" id="KW-0175">Coiled coil</keyword>
<reference evidence="4 5" key="1">
    <citation type="submission" date="2014-12" db="EMBL/GenBank/DDBJ databases">
        <authorList>
            <person name="Neuveglise Cecile"/>
        </authorList>
    </citation>
    <scope>NUCLEOTIDE SEQUENCE [LARGE SCALE GENOMIC DNA]</scope>
    <source>
        <strain evidence="4 5">CBS 12615</strain>
    </source>
</reference>
<evidence type="ECO:0000256" key="3">
    <source>
        <dbReference type="SAM" id="Phobius"/>
    </source>
</evidence>
<sequence>MSIHAPSSSYCHELRHARHSSFNGGIPLHAFHRGRDAERQATAKDDYTAAYMGKFSDCLFHSPENSSISRPLSSKSDLSLHSDVNSVFGSSSSLPAFTKTGSFLRRNSQSAVAKCVQNRLEKDNGKRLVYQFLNVEDGSAEKPDAQISHTSRPSMSSSASQDESLSQLILYDLKDANGLREGAFREDFNCSGSPSSTCTPSITLAGELTKLDKGVRSTLAELIAKDHAMNEASADLDSLQMEIQRIQQEILEIQTQVTGHDVKIQSAFRIQDEDSFISKFTASISSYSNQLATFERYIGKCKTELMEHKAAVHKFETTIKLNEMLRDSQDSMCVVDRLREYKGIITDLLALILIITVAVMFKKFLTHK</sequence>
<accession>A0A0C7NGI3</accession>
<evidence type="ECO:0000256" key="2">
    <source>
        <dbReference type="SAM" id="MobiDB-lite"/>
    </source>
</evidence>
<dbReference type="AlphaFoldDB" id="A0A0C7NGI3"/>
<feature type="coiled-coil region" evidence="1">
    <location>
        <begin position="229"/>
        <end position="256"/>
    </location>
</feature>
<proteinExistence type="predicted"/>
<keyword evidence="3" id="KW-0812">Transmembrane</keyword>
<keyword evidence="3" id="KW-1133">Transmembrane helix</keyword>